<dbReference type="PANTHER" id="PTHR43671">
    <property type="entry name" value="SERINE/THREONINE-PROTEIN KINASE NEK"/>
    <property type="match status" value="1"/>
</dbReference>
<comment type="catalytic activity">
    <reaction evidence="7">
        <text>L-threonyl-[protein] + ATP = O-phospho-L-threonyl-[protein] + ADP + H(+)</text>
        <dbReference type="Rhea" id="RHEA:46608"/>
        <dbReference type="Rhea" id="RHEA-COMP:11060"/>
        <dbReference type="Rhea" id="RHEA-COMP:11605"/>
        <dbReference type="ChEBI" id="CHEBI:15378"/>
        <dbReference type="ChEBI" id="CHEBI:30013"/>
        <dbReference type="ChEBI" id="CHEBI:30616"/>
        <dbReference type="ChEBI" id="CHEBI:61977"/>
        <dbReference type="ChEBI" id="CHEBI:456216"/>
        <dbReference type="EC" id="2.7.11.1"/>
    </reaction>
</comment>
<proteinExistence type="predicted"/>
<evidence type="ECO:0000256" key="8">
    <source>
        <dbReference type="ARBA" id="ARBA00048679"/>
    </source>
</evidence>
<feature type="region of interest" description="Disordered" evidence="9">
    <location>
        <begin position="1"/>
        <end position="45"/>
    </location>
</feature>
<dbReference type="Proteomes" id="UP000041254">
    <property type="component" value="Unassembled WGS sequence"/>
</dbReference>
<dbReference type="AlphaFoldDB" id="A0A0G4GJB1"/>
<keyword evidence="6" id="KW-0067">ATP-binding</keyword>
<keyword evidence="3" id="KW-0808">Transferase</keyword>
<organism evidence="11 12">
    <name type="scientific">Vitrella brassicaformis (strain CCMP3155)</name>
    <dbReference type="NCBI Taxonomy" id="1169540"/>
    <lineage>
        <taxon>Eukaryota</taxon>
        <taxon>Sar</taxon>
        <taxon>Alveolata</taxon>
        <taxon>Colpodellida</taxon>
        <taxon>Vitrellaceae</taxon>
        <taxon>Vitrella</taxon>
    </lineage>
</organism>
<dbReference type="SUPFAM" id="SSF56112">
    <property type="entry name" value="Protein kinase-like (PK-like)"/>
    <property type="match status" value="1"/>
</dbReference>
<evidence type="ECO:0000256" key="9">
    <source>
        <dbReference type="SAM" id="MobiDB-lite"/>
    </source>
</evidence>
<evidence type="ECO:0000256" key="4">
    <source>
        <dbReference type="ARBA" id="ARBA00022741"/>
    </source>
</evidence>
<dbReference type="InterPro" id="IPR011009">
    <property type="entry name" value="Kinase-like_dom_sf"/>
</dbReference>
<evidence type="ECO:0000256" key="2">
    <source>
        <dbReference type="ARBA" id="ARBA00022527"/>
    </source>
</evidence>
<evidence type="ECO:0000259" key="10">
    <source>
        <dbReference type="PROSITE" id="PS50011"/>
    </source>
</evidence>
<keyword evidence="5" id="KW-0418">Kinase</keyword>
<feature type="compositionally biased region" description="Pro residues" evidence="9">
    <location>
        <begin position="18"/>
        <end position="37"/>
    </location>
</feature>
<evidence type="ECO:0000256" key="6">
    <source>
        <dbReference type="ARBA" id="ARBA00022840"/>
    </source>
</evidence>
<dbReference type="EMBL" id="CDMY01000688">
    <property type="protein sequence ID" value="CEM29948.1"/>
    <property type="molecule type" value="Genomic_DNA"/>
</dbReference>
<dbReference type="SMART" id="SM00220">
    <property type="entry name" value="S_TKc"/>
    <property type="match status" value="1"/>
</dbReference>
<dbReference type="VEuPathDB" id="CryptoDB:Vbra_17959"/>
<evidence type="ECO:0000313" key="11">
    <source>
        <dbReference type="EMBL" id="CEM29948.1"/>
    </source>
</evidence>
<dbReference type="InterPro" id="IPR001245">
    <property type="entry name" value="Ser-Thr/Tyr_kinase_cat_dom"/>
</dbReference>
<dbReference type="Gene3D" id="1.10.510.10">
    <property type="entry name" value="Transferase(Phosphotransferase) domain 1"/>
    <property type="match status" value="2"/>
</dbReference>
<evidence type="ECO:0000256" key="1">
    <source>
        <dbReference type="ARBA" id="ARBA00012513"/>
    </source>
</evidence>
<dbReference type="STRING" id="1169540.A0A0G4GJB1"/>
<evidence type="ECO:0000313" key="12">
    <source>
        <dbReference type="Proteomes" id="UP000041254"/>
    </source>
</evidence>
<name>A0A0G4GJB1_VITBC</name>
<dbReference type="InterPro" id="IPR000719">
    <property type="entry name" value="Prot_kinase_dom"/>
</dbReference>
<dbReference type="GO" id="GO:0005524">
    <property type="term" value="F:ATP binding"/>
    <property type="evidence" value="ECO:0007669"/>
    <property type="project" value="UniProtKB-KW"/>
</dbReference>
<dbReference type="PANTHER" id="PTHR43671:SF98">
    <property type="entry name" value="SERINE_THREONINE-PROTEIN KINASE NEK11"/>
    <property type="match status" value="1"/>
</dbReference>
<reference evidence="11 12" key="1">
    <citation type="submission" date="2014-11" db="EMBL/GenBank/DDBJ databases">
        <authorList>
            <person name="Zhu J."/>
            <person name="Qi W."/>
            <person name="Song R."/>
        </authorList>
    </citation>
    <scope>NUCLEOTIDE SEQUENCE [LARGE SCALE GENOMIC DNA]</scope>
</reference>
<evidence type="ECO:0000256" key="7">
    <source>
        <dbReference type="ARBA" id="ARBA00047899"/>
    </source>
</evidence>
<dbReference type="InterPro" id="IPR050660">
    <property type="entry name" value="NEK_Ser/Thr_kinase"/>
</dbReference>
<accession>A0A0G4GJB1</accession>
<dbReference type="GO" id="GO:0004674">
    <property type="term" value="F:protein serine/threonine kinase activity"/>
    <property type="evidence" value="ECO:0007669"/>
    <property type="project" value="UniProtKB-KW"/>
</dbReference>
<dbReference type="Pfam" id="PF07714">
    <property type="entry name" value="PK_Tyr_Ser-Thr"/>
    <property type="match status" value="1"/>
</dbReference>
<dbReference type="InParanoid" id="A0A0G4GJB1"/>
<evidence type="ECO:0000256" key="3">
    <source>
        <dbReference type="ARBA" id="ARBA00022679"/>
    </source>
</evidence>
<keyword evidence="2" id="KW-0723">Serine/threonine-protein kinase</keyword>
<protein>
    <recommendedName>
        <fullName evidence="1">non-specific serine/threonine protein kinase</fullName>
        <ecNumber evidence="1">2.7.11.1</ecNumber>
    </recommendedName>
</protein>
<comment type="catalytic activity">
    <reaction evidence="8">
        <text>L-seryl-[protein] + ATP = O-phospho-L-seryl-[protein] + ADP + H(+)</text>
        <dbReference type="Rhea" id="RHEA:17989"/>
        <dbReference type="Rhea" id="RHEA-COMP:9863"/>
        <dbReference type="Rhea" id="RHEA-COMP:11604"/>
        <dbReference type="ChEBI" id="CHEBI:15378"/>
        <dbReference type="ChEBI" id="CHEBI:29999"/>
        <dbReference type="ChEBI" id="CHEBI:30616"/>
        <dbReference type="ChEBI" id="CHEBI:83421"/>
        <dbReference type="ChEBI" id="CHEBI:456216"/>
        <dbReference type="EC" id="2.7.11.1"/>
    </reaction>
</comment>
<feature type="region of interest" description="Disordered" evidence="9">
    <location>
        <begin position="397"/>
        <end position="417"/>
    </location>
</feature>
<evidence type="ECO:0000256" key="5">
    <source>
        <dbReference type="ARBA" id="ARBA00022777"/>
    </source>
</evidence>
<feature type="domain" description="Protein kinase" evidence="10">
    <location>
        <begin position="41"/>
        <end position="302"/>
    </location>
</feature>
<dbReference type="PROSITE" id="PS50011">
    <property type="entry name" value="PROTEIN_KINASE_DOM"/>
    <property type="match status" value="1"/>
</dbReference>
<keyword evidence="12" id="KW-1185">Reference proteome</keyword>
<dbReference type="EC" id="2.7.11.1" evidence="1"/>
<gene>
    <name evidence="11" type="ORF">Vbra_17959</name>
</gene>
<keyword evidence="4" id="KW-0547">Nucleotide-binding</keyword>
<sequence length="417" mass="45231">MTSRTAPAVLEAEDLAPLSPPVLPPLPSPLPSIPLPHNPQEGSPASRGFGHFLATHRALLPPFEPQQVMPLPAQPAIDDDQGWTSKMVGLMSRPGNLRETVEMTVYRQVDGRNVGGRNSATEMLSLLLEMGEHPNIAGLVGAYQELGQPVLVMEYMADSESLEAFIGRHNGRAVGLPLAMSIATQLIDSVAHMHKSGIAHGYLTADAIKLSKDGKRLLLGGLDFAQREGRGEFVGRAADVDVCGRILQDLFRRQQRTKNRHPLLPLPSFIPAPLRLLLTSMLHLDPALRPTATQVASQLQAITTSRVLEVELAMEGLFGLDYVDDPLADDPSTIFRLDCTNSPQQSSCGSPIRRFAEVFGGPRLSYQEWAAQRVTERETRGLRNWVGQFMSGIIRTRPPTIASSSQSGGATAGRGGR</sequence>